<accession>A0AB36FKX8</accession>
<name>A0AB36FKX8_ALTMA</name>
<dbReference type="AlphaFoldDB" id="A0AB36FKX8"/>
<evidence type="ECO:0000313" key="1">
    <source>
        <dbReference type="EMBL" id="OES24482.1"/>
    </source>
</evidence>
<dbReference type="Proteomes" id="UP000095392">
    <property type="component" value="Unassembled WGS sequence"/>
</dbReference>
<gene>
    <name evidence="1" type="ORF">BFV95_4749</name>
</gene>
<reference evidence="1 2" key="1">
    <citation type="submission" date="2016-09" db="EMBL/GenBank/DDBJ databases">
        <title>Draft Genome Sequence of four Alteromonas macleodii strains isolated from copper coupons and grown long-term at elevated copper levels.</title>
        <authorList>
            <person name="Cusick K."/>
            <person name="Dale J."/>
            <person name="Little B."/>
            <person name="Biffinger J."/>
        </authorList>
    </citation>
    <scope>NUCLEOTIDE SEQUENCE [LARGE SCALE GENOMIC DNA]</scope>
    <source>
        <strain evidence="1 2">KCP01</strain>
    </source>
</reference>
<dbReference type="RefSeq" id="WP_069945609.1">
    <property type="nucleotide sequence ID" value="NZ_MIPW01000036.1"/>
</dbReference>
<keyword evidence="2" id="KW-1185">Reference proteome</keyword>
<protein>
    <submittedName>
        <fullName evidence="1">ORF7</fullName>
    </submittedName>
</protein>
<comment type="caution">
    <text evidence="1">The sequence shown here is derived from an EMBL/GenBank/DDBJ whole genome shotgun (WGS) entry which is preliminary data.</text>
</comment>
<proteinExistence type="predicted"/>
<evidence type="ECO:0000313" key="2">
    <source>
        <dbReference type="Proteomes" id="UP000095392"/>
    </source>
</evidence>
<dbReference type="EMBL" id="MIPY01000061">
    <property type="protein sequence ID" value="OES24482.1"/>
    <property type="molecule type" value="Genomic_DNA"/>
</dbReference>
<organism evidence="1 2">
    <name type="scientific">Alteromonas macleodii</name>
    <name type="common">Pseudoalteromonas macleodii</name>
    <dbReference type="NCBI Taxonomy" id="28108"/>
    <lineage>
        <taxon>Bacteria</taxon>
        <taxon>Pseudomonadati</taxon>
        <taxon>Pseudomonadota</taxon>
        <taxon>Gammaproteobacteria</taxon>
        <taxon>Alteromonadales</taxon>
        <taxon>Alteromonadaceae</taxon>
        <taxon>Alteromonas/Salinimonas group</taxon>
        <taxon>Alteromonas</taxon>
    </lineage>
</organism>
<sequence length="96" mass="11007">MRLSHIQKDVLFLLYVFITRGVKKPVANMVLLTMINDSRGNGIADRNFRTSCHTMKENGLLTEYRGKGHTLHWTLTEAGLDKAMPIFKERMAEAEQ</sequence>